<sequence>IYGVRGTENKGHDVHGTEPKLKCLWIGENVVVHYELQYECVRDRTNDRVKELMCHLLRYQPSF</sequence>
<protein>
    <submittedName>
        <fullName evidence="1">Uncharacterized protein</fullName>
    </submittedName>
</protein>
<reference evidence="1" key="1">
    <citation type="submission" date="2014-12" db="EMBL/GenBank/DDBJ databases">
        <title>Insight into the proteome of Arion vulgaris.</title>
        <authorList>
            <person name="Aradska J."/>
            <person name="Bulat T."/>
            <person name="Smidak R."/>
            <person name="Sarate P."/>
            <person name="Gangsoo J."/>
            <person name="Sialana F."/>
            <person name="Bilban M."/>
            <person name="Lubec G."/>
        </authorList>
    </citation>
    <scope>NUCLEOTIDE SEQUENCE</scope>
    <source>
        <tissue evidence="1">Skin</tissue>
    </source>
</reference>
<organism evidence="1">
    <name type="scientific">Arion vulgaris</name>
    <dbReference type="NCBI Taxonomy" id="1028688"/>
    <lineage>
        <taxon>Eukaryota</taxon>
        <taxon>Metazoa</taxon>
        <taxon>Spiralia</taxon>
        <taxon>Lophotrochozoa</taxon>
        <taxon>Mollusca</taxon>
        <taxon>Gastropoda</taxon>
        <taxon>Heterobranchia</taxon>
        <taxon>Euthyneura</taxon>
        <taxon>Panpulmonata</taxon>
        <taxon>Eupulmonata</taxon>
        <taxon>Stylommatophora</taxon>
        <taxon>Helicina</taxon>
        <taxon>Arionoidea</taxon>
        <taxon>Arionidae</taxon>
        <taxon>Arion</taxon>
    </lineage>
</organism>
<name>A0A0B6ZCV8_9EUPU</name>
<proteinExistence type="predicted"/>
<dbReference type="AlphaFoldDB" id="A0A0B6ZCV8"/>
<evidence type="ECO:0000313" key="1">
    <source>
        <dbReference type="EMBL" id="CEK65706.1"/>
    </source>
</evidence>
<dbReference type="EMBL" id="HACG01018841">
    <property type="protein sequence ID" value="CEK65706.1"/>
    <property type="molecule type" value="Transcribed_RNA"/>
</dbReference>
<gene>
    <name evidence="1" type="primary">ORF55974</name>
</gene>
<accession>A0A0B6ZCV8</accession>
<feature type="non-terminal residue" evidence="1">
    <location>
        <position position="1"/>
    </location>
</feature>